<dbReference type="SUPFAM" id="SSF69065">
    <property type="entry name" value="RNase III domain-like"/>
    <property type="match status" value="2"/>
</dbReference>
<dbReference type="GO" id="GO:0004525">
    <property type="term" value="F:ribonuclease III activity"/>
    <property type="evidence" value="ECO:0007669"/>
    <property type="project" value="InterPro"/>
</dbReference>
<dbReference type="GO" id="GO:0006396">
    <property type="term" value="P:RNA processing"/>
    <property type="evidence" value="ECO:0007669"/>
    <property type="project" value="InterPro"/>
</dbReference>
<feature type="domain" description="RNase III" evidence="2">
    <location>
        <begin position="22"/>
        <end position="152"/>
    </location>
</feature>
<evidence type="ECO:0000313" key="3">
    <source>
        <dbReference type="EMBL" id="QBK85719.1"/>
    </source>
</evidence>
<dbReference type="PANTHER" id="PTHR14950">
    <property type="entry name" value="DICER-RELATED"/>
    <property type="match status" value="1"/>
</dbReference>
<evidence type="ECO:0000259" key="2">
    <source>
        <dbReference type="PROSITE" id="PS50142"/>
    </source>
</evidence>
<dbReference type="CDD" id="cd00593">
    <property type="entry name" value="RIBOc"/>
    <property type="match status" value="1"/>
</dbReference>
<sequence length="586" mass="67712">MDTGIPKVTREFKEFIISLLRLGKLTEKRIEEFTDGRSMELFRVAFIHKSYGSEDNYELAEFMGDPVLNSCIAFYLKQRFPEVLSTTFITRLKHDNISGARLAIVAEDAGFLNHILYGSKIQEIIIKTRNLHNSKDYMDMLEDTFEAFIGTVVNVIDGKTRNGVGNPIACNIITFLIDKINISLIFEDVFKAKPRLKEVYDKPPLRWEIKEELETTHAGRQKKATIYGYPSLIGYGQFKDEEKPLRDHFRRERRVIAVGYGDTLKIAENEAAENALQFLADKYNIYPVERKIAKDVKSDMPKLSETPDFKEFIVRFLKLGRVNDDMIGKFTDKKSMKQFRYAFIHKSYGGEEISGLSKYLGDVVVDNCITSYLKKRFQQIVSVKYLTRLKHNITENDLLGLCVEKTGILKYILYGDKIQETMDRYENHLHDSDVYTRLLKGAFSALIGVMVTIIDSKIIEGAGYPVAYNIIFHYLNKISISLDYESVFDPKTRLKEVYDKRRWTDSKWSIKKELITRENKDNRTWHTVIYGYPYGGKGRDPNLREIIGEGEGTNIKKSQDRASENALITLRSVGIHEVRPDPYKKN</sequence>
<evidence type="ECO:0000256" key="1">
    <source>
        <dbReference type="ARBA" id="ARBA00022801"/>
    </source>
</evidence>
<keyword evidence="1" id="KW-0378">Hydrolase</keyword>
<dbReference type="Gene3D" id="1.10.1520.10">
    <property type="entry name" value="Ribonuclease III domain"/>
    <property type="match status" value="2"/>
</dbReference>
<dbReference type="InterPro" id="IPR036389">
    <property type="entry name" value="RNase_III_sf"/>
</dbReference>
<dbReference type="EMBL" id="MK500327">
    <property type="protein sequence ID" value="QBK85719.1"/>
    <property type="molecule type" value="Genomic_DNA"/>
</dbReference>
<accession>A0A481YRQ0</accession>
<name>A0A481YRQ0_9VIRU</name>
<protein>
    <submittedName>
        <fullName evidence="3">Ribonuclease III</fullName>
    </submittedName>
</protein>
<gene>
    <name evidence="3" type="ORF">LCMAC101_03140</name>
</gene>
<reference evidence="3" key="1">
    <citation type="journal article" date="2019" name="MBio">
        <title>Virus Genomes from Deep Sea Sediments Expand the Ocean Megavirome and Support Independent Origins of Viral Gigantism.</title>
        <authorList>
            <person name="Backstrom D."/>
            <person name="Yutin N."/>
            <person name="Jorgensen S.L."/>
            <person name="Dharamshi J."/>
            <person name="Homa F."/>
            <person name="Zaremba-Niedwiedzka K."/>
            <person name="Spang A."/>
            <person name="Wolf Y.I."/>
            <person name="Koonin E.V."/>
            <person name="Ettema T.J."/>
        </authorList>
    </citation>
    <scope>NUCLEOTIDE SEQUENCE</scope>
</reference>
<dbReference type="SMART" id="SM00535">
    <property type="entry name" value="RIBOc"/>
    <property type="match status" value="1"/>
</dbReference>
<dbReference type="InterPro" id="IPR000999">
    <property type="entry name" value="RNase_III_dom"/>
</dbReference>
<organism evidence="3">
    <name type="scientific">Marseillevirus LCMAC101</name>
    <dbReference type="NCBI Taxonomy" id="2506602"/>
    <lineage>
        <taxon>Viruses</taxon>
        <taxon>Varidnaviria</taxon>
        <taxon>Bamfordvirae</taxon>
        <taxon>Nucleocytoviricota</taxon>
        <taxon>Megaviricetes</taxon>
        <taxon>Pimascovirales</taxon>
        <taxon>Pimascovirales incertae sedis</taxon>
        <taxon>Marseilleviridae</taxon>
    </lineage>
</organism>
<dbReference type="PANTHER" id="PTHR14950:SF37">
    <property type="entry name" value="ENDORIBONUCLEASE DICER"/>
    <property type="match status" value="1"/>
</dbReference>
<dbReference type="PROSITE" id="PS50142">
    <property type="entry name" value="RNASE_3_2"/>
    <property type="match status" value="1"/>
</dbReference>
<proteinExistence type="predicted"/>
<dbReference type="Pfam" id="PF00636">
    <property type="entry name" value="Ribonuclease_3"/>
    <property type="match status" value="2"/>
</dbReference>